<dbReference type="Pfam" id="PF18314">
    <property type="entry name" value="FAS_I_H"/>
    <property type="match status" value="1"/>
</dbReference>
<dbReference type="GO" id="GO:0004321">
    <property type="term" value="F:fatty-acyl-CoA synthase activity"/>
    <property type="evidence" value="ECO:0007669"/>
    <property type="project" value="UniProtKB-EC"/>
</dbReference>
<dbReference type="GO" id="GO:0004312">
    <property type="term" value="F:fatty acid synthase activity"/>
    <property type="evidence" value="ECO:0007669"/>
    <property type="project" value="EnsemblFungi"/>
</dbReference>
<feature type="binding site" evidence="24">
    <location>
        <begin position="1814"/>
        <end position="1830"/>
    </location>
    <ligand>
        <name>acetyl-CoA</name>
        <dbReference type="ChEBI" id="CHEBI:57288"/>
    </ligand>
</feature>
<proteinExistence type="inferred from homology"/>
<dbReference type="Pfam" id="PF02801">
    <property type="entry name" value="Ketoacyl-synt_C"/>
    <property type="match status" value="1"/>
</dbReference>
<dbReference type="InterPro" id="IPR050830">
    <property type="entry name" value="Fungal_FAS"/>
</dbReference>
<dbReference type="Gene3D" id="6.10.140.1410">
    <property type="match status" value="1"/>
</dbReference>
<dbReference type="PANTHER" id="PTHR10982">
    <property type="entry name" value="MALONYL COA-ACYL CARRIER PROTEIN TRANSACYLASE"/>
    <property type="match status" value="1"/>
</dbReference>
<protein>
    <recommendedName>
        <fullName evidence="5">Fatty acid synthase subunit alpha</fullName>
        <ecNumber evidence="3">1.1.1.100</ecNumber>
        <ecNumber evidence="4">2.3.1.41</ecNumber>
        <ecNumber evidence="2">2.3.1.86</ecNumber>
    </recommendedName>
</protein>
<gene>
    <name evidence="30" type="ORF">Egran_04256</name>
</gene>
<dbReference type="GO" id="GO:0008897">
    <property type="term" value="F:holo-[acyl-carrier-protein] synthase activity"/>
    <property type="evidence" value="ECO:0007669"/>
    <property type="project" value="EnsemblFungi"/>
</dbReference>
<dbReference type="InterPro" id="IPR040899">
    <property type="entry name" value="Fas_alpha_ACP"/>
</dbReference>
<evidence type="ECO:0000256" key="21">
    <source>
        <dbReference type="ARBA" id="ARBA00049541"/>
    </source>
</evidence>
<evidence type="ECO:0000256" key="2">
    <source>
        <dbReference type="ARBA" id="ARBA00012878"/>
    </source>
</evidence>
<dbReference type="PANTHER" id="PTHR10982:SF21">
    <property type="entry name" value="FATTY ACID SYNTHASE SUBUNIT BETA"/>
    <property type="match status" value="1"/>
</dbReference>
<evidence type="ECO:0000256" key="1">
    <source>
        <dbReference type="ARBA" id="ARBA00007485"/>
    </source>
</evidence>
<evidence type="ECO:0000256" key="9">
    <source>
        <dbReference type="ARBA" id="ARBA00022679"/>
    </source>
</evidence>
<keyword evidence="16" id="KW-0443">Lipid metabolism</keyword>
<feature type="binding site" evidence="25">
    <location>
        <position position="1869"/>
    </location>
    <ligand>
        <name>Mg(2+)</name>
        <dbReference type="ChEBI" id="CHEBI:18420"/>
    </ligand>
</feature>
<keyword evidence="14" id="KW-0560">Oxidoreductase</keyword>
<evidence type="ECO:0000256" key="3">
    <source>
        <dbReference type="ARBA" id="ARBA00012948"/>
    </source>
</evidence>
<comment type="similarity">
    <text evidence="1 22">Belongs to the thiolase-like superfamily. Fungal fatty acid synthetase subunit alpha family.</text>
</comment>
<comment type="caution">
    <text evidence="30">The sequence shown here is derived from an EMBL/GenBank/DDBJ whole genome shotgun (WGS) entry which is preliminary data.</text>
</comment>
<evidence type="ECO:0000256" key="7">
    <source>
        <dbReference type="ARBA" id="ARBA00022516"/>
    </source>
</evidence>
<feature type="active site" description="For beta-ketoacyl synthase activity" evidence="23">
    <location>
        <position position="1302"/>
    </location>
</feature>
<dbReference type="SUPFAM" id="SSF52151">
    <property type="entry name" value="FabD/lysophospholipase-like"/>
    <property type="match status" value="1"/>
</dbReference>
<dbReference type="FunFam" id="3.90.470.20:FF:000005">
    <property type="entry name" value="Fatty acid synthase alpha subunit FasA"/>
    <property type="match status" value="1"/>
</dbReference>
<dbReference type="InterPro" id="IPR018201">
    <property type="entry name" value="Ketoacyl_synth_AS"/>
</dbReference>
<dbReference type="GO" id="GO:0004315">
    <property type="term" value="F:3-oxoacyl-[acyl-carrier-protein] synthase activity"/>
    <property type="evidence" value="ECO:0007669"/>
    <property type="project" value="UniProtKB-EC"/>
</dbReference>
<dbReference type="GO" id="GO:0005829">
    <property type="term" value="C:cytosol"/>
    <property type="evidence" value="ECO:0007669"/>
    <property type="project" value="EnsemblFungi"/>
</dbReference>
<evidence type="ECO:0000256" key="15">
    <source>
        <dbReference type="ARBA" id="ARBA00023027"/>
    </source>
</evidence>
<comment type="catalytic activity">
    <reaction evidence="20">
        <text>a (3R)-hydroxyacyl-[ACP] + NADP(+) = a 3-oxoacyl-[ACP] + NADPH + H(+)</text>
        <dbReference type="Rhea" id="RHEA:17397"/>
        <dbReference type="Rhea" id="RHEA-COMP:9916"/>
        <dbReference type="Rhea" id="RHEA-COMP:9945"/>
        <dbReference type="ChEBI" id="CHEBI:15378"/>
        <dbReference type="ChEBI" id="CHEBI:57783"/>
        <dbReference type="ChEBI" id="CHEBI:58349"/>
        <dbReference type="ChEBI" id="CHEBI:78776"/>
        <dbReference type="ChEBI" id="CHEBI:78827"/>
        <dbReference type="EC" id="1.1.1.100"/>
    </reaction>
</comment>
<feature type="domain" description="Ketosynthase family 3 (KS3)" evidence="29">
    <location>
        <begin position="1120"/>
        <end position="1657"/>
    </location>
</feature>
<dbReference type="InterPro" id="IPR008278">
    <property type="entry name" value="4-PPantetheinyl_Trfase_dom"/>
</dbReference>
<comment type="catalytic activity">
    <reaction evidence="21">
        <text>a fatty acyl-[ACP] + malonyl-[ACP] + H(+) = a 3-oxoacyl-[ACP] + holo-[ACP] + CO2</text>
        <dbReference type="Rhea" id="RHEA:22836"/>
        <dbReference type="Rhea" id="RHEA-COMP:9623"/>
        <dbReference type="Rhea" id="RHEA-COMP:9685"/>
        <dbReference type="Rhea" id="RHEA-COMP:9916"/>
        <dbReference type="Rhea" id="RHEA-COMP:14125"/>
        <dbReference type="ChEBI" id="CHEBI:15378"/>
        <dbReference type="ChEBI" id="CHEBI:16526"/>
        <dbReference type="ChEBI" id="CHEBI:64479"/>
        <dbReference type="ChEBI" id="CHEBI:78449"/>
        <dbReference type="ChEBI" id="CHEBI:78776"/>
        <dbReference type="ChEBI" id="CHEBI:138651"/>
        <dbReference type="EC" id="2.3.1.41"/>
    </reaction>
</comment>
<dbReference type="GO" id="GO:0005835">
    <property type="term" value="C:fatty acid synthase complex"/>
    <property type="evidence" value="ECO:0007669"/>
    <property type="project" value="EnsemblFungi"/>
</dbReference>
<evidence type="ECO:0000256" key="25">
    <source>
        <dbReference type="PIRSR" id="PIRSR000454-3"/>
    </source>
</evidence>
<dbReference type="Gene3D" id="3.30.70.2490">
    <property type="match status" value="1"/>
</dbReference>
<dbReference type="PROSITE" id="PS50075">
    <property type="entry name" value="CARRIER"/>
    <property type="match status" value="1"/>
</dbReference>
<feature type="region of interest" description="Disordered" evidence="27">
    <location>
        <begin position="1350"/>
        <end position="1371"/>
    </location>
</feature>
<dbReference type="EC" id="2.3.1.86" evidence="2"/>
<dbReference type="InterPro" id="IPR004568">
    <property type="entry name" value="Ppantetheine-prot_Trfase_dom"/>
</dbReference>
<feature type="binding site" evidence="24">
    <location>
        <position position="1795"/>
    </location>
    <ligand>
        <name>acetyl-CoA</name>
        <dbReference type="ChEBI" id="CHEBI:57288"/>
    </ligand>
</feature>
<dbReference type="Gene3D" id="3.40.47.10">
    <property type="match status" value="1"/>
</dbReference>
<dbReference type="Pfam" id="PF01648">
    <property type="entry name" value="ACPS"/>
    <property type="match status" value="1"/>
</dbReference>
<dbReference type="Gene3D" id="6.10.250.1930">
    <property type="match status" value="1"/>
</dbReference>
<evidence type="ECO:0000256" key="18">
    <source>
        <dbReference type="ARBA" id="ARBA00023268"/>
    </source>
</evidence>
<feature type="binding site" evidence="24">
    <location>
        <position position="1805"/>
    </location>
    <ligand>
        <name>acetyl-CoA</name>
        <dbReference type="ChEBI" id="CHEBI:57288"/>
    </ligand>
</feature>
<feature type="binding site" evidence="25">
    <location>
        <position position="1771"/>
    </location>
    <ligand>
        <name>Mg(2+)</name>
        <dbReference type="ChEBI" id="CHEBI:18420"/>
    </ligand>
</feature>
<evidence type="ECO:0000313" key="31">
    <source>
        <dbReference type="Proteomes" id="UP000243515"/>
    </source>
</evidence>
<dbReference type="PROSITE" id="PS00606">
    <property type="entry name" value="KS3_1"/>
    <property type="match status" value="1"/>
</dbReference>
<dbReference type="InterPro" id="IPR020841">
    <property type="entry name" value="PKS_Beta-ketoAc_synthase_dom"/>
</dbReference>
<feature type="modified residue" description="O-(pantetheine 4'-phosphoryl)serine" evidence="26">
    <location>
        <position position="176"/>
    </location>
</feature>
<evidence type="ECO:0000256" key="19">
    <source>
        <dbReference type="ARBA" id="ARBA00048237"/>
    </source>
</evidence>
<comment type="catalytic activity">
    <reaction evidence="19">
        <text>acetyl-CoA + n malonyl-CoA + 2n NADPH + 4n H(+) = a long-chain-acyl-CoA + n CoA + n CO2 + 2n NADP(+).</text>
        <dbReference type="EC" id="2.3.1.86"/>
    </reaction>
</comment>
<keyword evidence="11" id="KW-0276">Fatty acid metabolism</keyword>
<feature type="binding site" evidence="24">
    <location>
        <begin position="1838"/>
        <end position="1841"/>
    </location>
    <ligand>
        <name>acetyl-CoA</name>
        <dbReference type="ChEBI" id="CHEBI:57288"/>
    </ligand>
</feature>
<evidence type="ECO:0000256" key="11">
    <source>
        <dbReference type="ARBA" id="ARBA00022832"/>
    </source>
</evidence>
<dbReference type="GO" id="GO:0004316">
    <property type="term" value="F:3-oxoacyl-[acyl-carrier-protein] reductase (NADPH) activity"/>
    <property type="evidence" value="ECO:0007669"/>
    <property type="project" value="UniProtKB-EC"/>
</dbReference>
<dbReference type="InterPro" id="IPR014031">
    <property type="entry name" value="Ketoacyl_synth_C"/>
</dbReference>
<keyword evidence="6 22" id="KW-0596">Phosphopantetheine</keyword>
<dbReference type="GO" id="GO:1900535">
    <property type="term" value="P:palmitic acid biosynthetic process"/>
    <property type="evidence" value="ECO:0007669"/>
    <property type="project" value="EnsemblFungi"/>
</dbReference>
<dbReference type="NCBIfam" id="TIGR00556">
    <property type="entry name" value="pantethn_trn"/>
    <property type="match status" value="1"/>
</dbReference>
<evidence type="ECO:0000256" key="26">
    <source>
        <dbReference type="PIRSR" id="PIRSR000454-4"/>
    </source>
</evidence>
<dbReference type="InterPro" id="IPR047224">
    <property type="entry name" value="FAS_alpha_su_C"/>
</dbReference>
<dbReference type="GO" id="GO:0044550">
    <property type="term" value="P:secondary metabolite biosynthetic process"/>
    <property type="evidence" value="ECO:0007669"/>
    <property type="project" value="UniProtKB-ARBA"/>
</dbReference>
<dbReference type="PIRSF" id="PIRSF000454">
    <property type="entry name" value="FAS_yeast_alpha"/>
    <property type="match status" value="1"/>
</dbReference>
<feature type="binding site" evidence="24">
    <location>
        <begin position="1868"/>
        <end position="1870"/>
    </location>
    <ligand>
        <name>acetyl-CoA</name>
        <dbReference type="ChEBI" id="CHEBI:57288"/>
    </ligand>
</feature>
<evidence type="ECO:0000256" key="4">
    <source>
        <dbReference type="ARBA" id="ARBA00013191"/>
    </source>
</evidence>
<keyword evidence="7" id="KW-0444">Lipid biosynthesis</keyword>
<evidence type="ECO:0000256" key="23">
    <source>
        <dbReference type="PIRSR" id="PIRSR000454-1"/>
    </source>
</evidence>
<sequence>MRPEVEQELAHTLLVELLAYQFASPVRWIETQDVILAEKRTERIVEIGPADTLGGMAKRTLASKYEAYDAATSVQRQILCYNKDPKEIYYDVDPVEEEPEPSAAPLPTDPLATGSSAIPTAAVAAPPPSAGPAPSVEDAPVSAVDILRALVAQKLKKALTDIPLSKAIKDLVGGKSTLQNEILGDLGKEFGSTPEKPEDTPLDELGASMQSTFNGQLGKHSSSLVARLVSSKMPGGFNITAVRKYLETRWGLGPGRQDGVLLLALTMEPSARLAAEGDAKAYLDQVTNQYATHVGVNLSATSATGDGAAGAGGMMMMDPAAIDALTKDQRALFQQQLEIIARYLKMDLRAGDKALVTSQQSQQILQAQLDRWQGEHGDVYATGIEPAFDPLKARVYDSAWNWARQDALSMYYDIIFGRLQVVDREIVSRCIRIMNRSNPRLLDFMQYHIDHCPTERGETYRLAKELGQQLIENCNDVLGHAPVYKDVAIPTGPQTTVDARGHIDYQEVPRASARKLEHYVKQMAEGGPLSEYSNRAKVQNDLRSVYKLIRRQHRLSRSSQRQFHTLYKEVLRALAMNESQIMPPETNHNGNHDPTRRPGGRNGHPRGGNGHGEEQMNGNGCPPSPQRPGKVKTIPFLHLKRKEEHGWEYSKKLTGIYLDGLESAARSGVTFQGKNALMTGAGAGSIGAEVLQGLISGGAQVVVTTSRFSREVTEYYQGMYARYGAQGSQLVVVPFNQGSRQDVEALVEYIYDPKKGLGWDLDYVVPFAAIPENGREIDSIDSKSELAHRIMLTNLLRLLGSIKIQKQQRGFETRPAQVILPLSPNHGTFGNDGLYAESKLALETLFNRWYSESWGHYLTICGAVIGWTRGTGLMSANNMIAEGVERLGVRTFSQQEMAFNLLGLMAPAIVNLCQSDPVCADLNGGLQFLPDLKDLMTRLRREIQETSTVRRAVIQETAIEHQIVHGAARNVGLDQTVVTQPRANIKFPFPELPSWETEIQPLHERLRGMVNLDKVVVVTGFAEIGPWGNSRTRWEMEAYGRFSLEGCVEMAWIMGLIKNHNGPLRGQSYAGWVDAKTGEPVDDRDVKAKYERYILDHSGIRLIEPELFKGYDPTKKQLLQEVVLQEDLEPFEASKETAEEFRREHGERVETLEIPESGEYTVRLKRGATLLIPKALRFDRLVAGQIPTGWDARRYGIPEDIVDQVDPVTLFVLVCTAEALLASGITDPYEFYRYVHLAEVGNCLGSGIGGTHALRGMYKDRYLDKPLQKDILQESFINTMSAWVNMLLLSSTGPIKTPVGACATAVESVDIGYETIVEGKARICLVGGFDDFQEEGSYEFANMQATSNADEEFAHGRTPPEMSRPTTTTRSGFMESQGCGVQVIMSAQLALDMGVPIYGIIGLTSTATDKIGRSVPAPGQGVLTSARENPGKFPSPLLDLKYRRRQLDLRRQQIQQWHEAELLSLQEEVEAMKRSVDGPFEVEEYLQERVQHIEREAIRQEKEAQFSLGNNFWKQDSRIAPLRGALATWGLTIDDIDVASFHGTSTVANDKNESDVICRQLKHLGRKKGNAVLGIFQKYLTGHPKGAAGAWMLNGCLQALNSGLVPGNRNADNVDQVMEQFDYIVYPNRSIQTDGVKAFSVTSFGFGQKGAQAIGIHPKYLFATLDKAQFEAYKAKVETRQKKAYRFFHHGWINNSIFVPKTKAPYEDEIQSQVLLNPDSRVTLNKNTSELAYPTAKVPNRDAAAESTRQMVESMAKAAAIENSKVGVDIESVEAINVGNATFVQRNFTSLEQEYCRKAPSPQASFAGRWSAKEAVFKSLGVSSKGAGAPLKEIEIGVDANGAPVVNLYGGAAEAAKEAGVKQVSVSISHNDSQAIAVAVSKF</sequence>
<dbReference type="FunFam" id="3.90.25.70:FF:000001">
    <property type="entry name" value="Fatty acid synthase subunit alpha"/>
    <property type="match status" value="1"/>
</dbReference>
<evidence type="ECO:0000256" key="20">
    <source>
        <dbReference type="ARBA" id="ARBA00048508"/>
    </source>
</evidence>
<dbReference type="Pfam" id="PF18325">
    <property type="entry name" value="Fas_alpha_ACP"/>
    <property type="match status" value="1"/>
</dbReference>
<dbReference type="SUPFAM" id="SSF51735">
    <property type="entry name" value="NAD(P)-binding Rossmann-fold domains"/>
    <property type="match status" value="1"/>
</dbReference>
<evidence type="ECO:0000313" key="30">
    <source>
        <dbReference type="EMBL" id="OXV07979.1"/>
    </source>
</evidence>
<dbReference type="SUPFAM" id="SSF53901">
    <property type="entry name" value="Thiolase-like"/>
    <property type="match status" value="2"/>
</dbReference>
<dbReference type="Proteomes" id="UP000243515">
    <property type="component" value="Unassembled WGS sequence"/>
</dbReference>
<dbReference type="InterPro" id="IPR037143">
    <property type="entry name" value="4-PPantetheinyl_Trfase_dom_sf"/>
</dbReference>
<keyword evidence="8" id="KW-0597">Phosphoprotein</keyword>
<feature type="binding site" evidence="25">
    <location>
        <position position="1769"/>
    </location>
    <ligand>
        <name>Mg(2+)</name>
        <dbReference type="ChEBI" id="CHEBI:18420"/>
    </ligand>
</feature>
<keyword evidence="31" id="KW-1185">Reference proteome</keyword>
<dbReference type="InterPro" id="IPR016035">
    <property type="entry name" value="Acyl_Trfase/lysoPLipase"/>
</dbReference>
<keyword evidence="12 25" id="KW-0460">Magnesium</keyword>
<evidence type="ECO:0000256" key="17">
    <source>
        <dbReference type="ARBA" id="ARBA00023160"/>
    </source>
</evidence>
<accession>A0A232LV21</accession>
<reference evidence="30 31" key="1">
    <citation type="journal article" date="2015" name="Environ. Microbiol.">
        <title>Metagenome sequence of Elaphomyces granulatus from sporocarp tissue reveals Ascomycota ectomycorrhizal fingerprints of genome expansion and a Proteobacteria-rich microbiome.</title>
        <authorList>
            <person name="Quandt C.A."/>
            <person name="Kohler A."/>
            <person name="Hesse C.N."/>
            <person name="Sharpton T.J."/>
            <person name="Martin F."/>
            <person name="Spatafora J.W."/>
        </authorList>
    </citation>
    <scope>NUCLEOTIDE SEQUENCE [LARGE SCALE GENOMIC DNA]</scope>
    <source>
        <strain evidence="30 31">OSC145934</strain>
    </source>
</reference>
<feature type="binding site" evidence="24">
    <location>
        <begin position="1769"/>
        <end position="1771"/>
    </location>
    <ligand>
        <name>acetyl-CoA</name>
        <dbReference type="ChEBI" id="CHEBI:57288"/>
    </ligand>
</feature>
<evidence type="ECO:0000256" key="16">
    <source>
        <dbReference type="ARBA" id="ARBA00023098"/>
    </source>
</evidence>
<evidence type="ECO:0000259" key="28">
    <source>
        <dbReference type="PROSITE" id="PS50075"/>
    </source>
</evidence>
<evidence type="ECO:0000256" key="14">
    <source>
        <dbReference type="ARBA" id="ARBA00023002"/>
    </source>
</evidence>
<evidence type="ECO:0000256" key="22">
    <source>
        <dbReference type="PIRNR" id="PIRNR000454"/>
    </source>
</evidence>
<evidence type="ECO:0000256" key="12">
    <source>
        <dbReference type="ARBA" id="ARBA00022842"/>
    </source>
</evidence>
<evidence type="ECO:0000256" key="10">
    <source>
        <dbReference type="ARBA" id="ARBA00022723"/>
    </source>
</evidence>
<dbReference type="InterPro" id="IPR036291">
    <property type="entry name" value="NAD(P)-bd_dom_sf"/>
</dbReference>
<dbReference type="GO" id="GO:0000287">
    <property type="term" value="F:magnesium ion binding"/>
    <property type="evidence" value="ECO:0007669"/>
    <property type="project" value="InterPro"/>
</dbReference>
<feature type="domain" description="Carrier" evidence="28">
    <location>
        <begin position="141"/>
        <end position="216"/>
    </location>
</feature>
<dbReference type="GO" id="GO:0101026">
    <property type="term" value="P:mitotic nuclear membrane biogenesis"/>
    <property type="evidence" value="ECO:0007669"/>
    <property type="project" value="EnsemblFungi"/>
</dbReference>
<dbReference type="EMBL" id="NPHW01004395">
    <property type="protein sequence ID" value="OXV07979.1"/>
    <property type="molecule type" value="Genomic_DNA"/>
</dbReference>
<keyword evidence="18" id="KW-0511">Multifunctional enzyme</keyword>
<dbReference type="InterPro" id="IPR009081">
    <property type="entry name" value="PP-bd_ACP"/>
</dbReference>
<keyword evidence="9 22" id="KW-0808">Transferase</keyword>
<dbReference type="OrthoDB" id="4251012at2759"/>
<dbReference type="SUPFAM" id="SSF56214">
    <property type="entry name" value="4'-phosphopantetheinyl transferase"/>
    <property type="match status" value="1"/>
</dbReference>
<dbReference type="InterPro" id="IPR026025">
    <property type="entry name" value="FAS_alpha_yeast"/>
</dbReference>
<dbReference type="Gene3D" id="3.90.25.70">
    <property type="match status" value="1"/>
</dbReference>
<dbReference type="Gene3D" id="3.90.470.20">
    <property type="entry name" value="4'-phosphopantetheinyl transferase domain"/>
    <property type="match status" value="1"/>
</dbReference>
<evidence type="ECO:0000256" key="6">
    <source>
        <dbReference type="ARBA" id="ARBA00022450"/>
    </source>
</evidence>
<dbReference type="EC" id="2.3.1.41" evidence="4"/>
<name>A0A232LV21_9EURO</name>
<dbReference type="Gene3D" id="6.10.250.1940">
    <property type="match status" value="1"/>
</dbReference>
<keyword evidence="10 25" id="KW-0479">Metal-binding</keyword>
<evidence type="ECO:0000256" key="13">
    <source>
        <dbReference type="ARBA" id="ARBA00022857"/>
    </source>
</evidence>
<organism evidence="30 31">
    <name type="scientific">Elaphomyces granulatus</name>
    <dbReference type="NCBI Taxonomy" id="519963"/>
    <lineage>
        <taxon>Eukaryota</taxon>
        <taxon>Fungi</taxon>
        <taxon>Dikarya</taxon>
        <taxon>Ascomycota</taxon>
        <taxon>Pezizomycotina</taxon>
        <taxon>Eurotiomycetes</taxon>
        <taxon>Eurotiomycetidae</taxon>
        <taxon>Eurotiales</taxon>
        <taxon>Elaphomycetaceae</taxon>
        <taxon>Elaphomyces</taxon>
    </lineage>
</organism>
<evidence type="ECO:0000256" key="5">
    <source>
        <dbReference type="ARBA" id="ARBA00014008"/>
    </source>
</evidence>
<dbReference type="FunFam" id="3.30.70.2490:FF:000001">
    <property type="entry name" value="Fatty acid synthase subunit alpha"/>
    <property type="match status" value="1"/>
</dbReference>
<keyword evidence="15" id="KW-0520">NAD</keyword>
<feature type="binding site" evidence="25">
    <location>
        <position position="1870"/>
    </location>
    <ligand>
        <name>Mg(2+)</name>
        <dbReference type="ChEBI" id="CHEBI:18420"/>
    </ligand>
</feature>
<evidence type="ECO:0000256" key="27">
    <source>
        <dbReference type="SAM" id="MobiDB-lite"/>
    </source>
</evidence>
<keyword evidence="13" id="KW-0521">NADP</keyword>
<feature type="compositionally biased region" description="Gly residues" evidence="27">
    <location>
        <begin position="600"/>
        <end position="610"/>
    </location>
</feature>
<dbReference type="InterPro" id="IPR014030">
    <property type="entry name" value="Ketoacyl_synth_N"/>
</dbReference>
<keyword evidence="17" id="KW-0275">Fatty acid biosynthesis</keyword>
<evidence type="ECO:0000259" key="29">
    <source>
        <dbReference type="PROSITE" id="PS52004"/>
    </source>
</evidence>
<feature type="region of interest" description="Disordered" evidence="27">
    <location>
        <begin position="96"/>
        <end position="115"/>
    </location>
</feature>
<dbReference type="CDD" id="cd00828">
    <property type="entry name" value="elong_cond_enzymes"/>
    <property type="match status" value="1"/>
</dbReference>
<dbReference type="InterPro" id="IPR041550">
    <property type="entry name" value="FASI_helical"/>
</dbReference>
<dbReference type="PROSITE" id="PS52004">
    <property type="entry name" value="KS3_2"/>
    <property type="match status" value="1"/>
</dbReference>
<dbReference type="CDD" id="cd08950">
    <property type="entry name" value="KR_fFAS_SDR_c_like"/>
    <property type="match status" value="1"/>
</dbReference>
<dbReference type="Pfam" id="PF00109">
    <property type="entry name" value="ketoacyl-synt"/>
    <property type="match status" value="1"/>
</dbReference>
<evidence type="ECO:0000256" key="24">
    <source>
        <dbReference type="PIRSR" id="PIRSR000454-2"/>
    </source>
</evidence>
<dbReference type="InterPro" id="IPR016039">
    <property type="entry name" value="Thiolase-like"/>
</dbReference>
<dbReference type="EC" id="1.1.1.100" evidence="3"/>
<feature type="region of interest" description="Disordered" evidence="27">
    <location>
        <begin position="581"/>
        <end position="631"/>
    </location>
</feature>
<dbReference type="Gene3D" id="3.40.50.720">
    <property type="entry name" value="NAD(P)-binding Rossmann-like Domain"/>
    <property type="match status" value="1"/>
</dbReference>
<evidence type="ECO:0000256" key="8">
    <source>
        <dbReference type="ARBA" id="ARBA00022553"/>
    </source>
</evidence>
<dbReference type="Gene3D" id="6.10.140.1390">
    <property type="match status" value="1"/>
</dbReference>